<dbReference type="Proteomes" id="UP000596742">
    <property type="component" value="Unassembled WGS sequence"/>
</dbReference>
<dbReference type="InterPro" id="IPR038765">
    <property type="entry name" value="Papain-like_cys_pep_sf"/>
</dbReference>
<protein>
    <recommendedName>
        <fullName evidence="2">Transglutaminase-like domain-containing protein</fullName>
    </recommendedName>
</protein>
<dbReference type="Pfam" id="PF23265">
    <property type="entry name" value="Ig-like_KY"/>
    <property type="match status" value="3"/>
</dbReference>
<name>A0A8B6EUR9_MYTGA</name>
<dbReference type="PANTHER" id="PTHR47020">
    <property type="entry name" value="HILLARIN"/>
    <property type="match status" value="1"/>
</dbReference>
<reference evidence="3" key="1">
    <citation type="submission" date="2018-11" db="EMBL/GenBank/DDBJ databases">
        <authorList>
            <person name="Alioto T."/>
            <person name="Alioto T."/>
        </authorList>
    </citation>
    <scope>NUCLEOTIDE SEQUENCE</scope>
</reference>
<dbReference type="InterPro" id="IPR002931">
    <property type="entry name" value="Transglutaminase-like"/>
</dbReference>
<evidence type="ECO:0000313" key="3">
    <source>
        <dbReference type="EMBL" id="VDI40220.1"/>
    </source>
</evidence>
<evidence type="ECO:0000259" key="2">
    <source>
        <dbReference type="SMART" id="SM00460"/>
    </source>
</evidence>
<dbReference type="PANTHER" id="PTHR47020:SF1">
    <property type="entry name" value="HILLARIN"/>
    <property type="match status" value="1"/>
</dbReference>
<feature type="region of interest" description="Disordered" evidence="1">
    <location>
        <begin position="1010"/>
        <end position="1035"/>
    </location>
</feature>
<feature type="compositionally biased region" description="Low complexity" evidence="1">
    <location>
        <begin position="1"/>
        <end position="17"/>
    </location>
</feature>
<keyword evidence="4" id="KW-1185">Reference proteome</keyword>
<evidence type="ECO:0000313" key="4">
    <source>
        <dbReference type="Proteomes" id="UP000596742"/>
    </source>
</evidence>
<dbReference type="Gene3D" id="1.20.920.60">
    <property type="match status" value="1"/>
</dbReference>
<dbReference type="Gene3D" id="3.10.620.30">
    <property type="match status" value="1"/>
</dbReference>
<feature type="domain" description="Transglutaminase-like" evidence="2">
    <location>
        <begin position="142"/>
        <end position="208"/>
    </location>
</feature>
<dbReference type="AlphaFoldDB" id="A0A8B6EUR9"/>
<feature type="region of interest" description="Disordered" evidence="1">
    <location>
        <begin position="1"/>
        <end position="62"/>
    </location>
</feature>
<feature type="compositionally biased region" description="Basic and acidic residues" evidence="1">
    <location>
        <begin position="782"/>
        <end position="794"/>
    </location>
</feature>
<proteinExistence type="predicted"/>
<organism evidence="3 4">
    <name type="scientific">Mytilus galloprovincialis</name>
    <name type="common">Mediterranean mussel</name>
    <dbReference type="NCBI Taxonomy" id="29158"/>
    <lineage>
        <taxon>Eukaryota</taxon>
        <taxon>Metazoa</taxon>
        <taxon>Spiralia</taxon>
        <taxon>Lophotrochozoa</taxon>
        <taxon>Mollusca</taxon>
        <taxon>Bivalvia</taxon>
        <taxon>Autobranchia</taxon>
        <taxon>Pteriomorphia</taxon>
        <taxon>Mytilida</taxon>
        <taxon>Mytiloidea</taxon>
        <taxon>Mytilidae</taxon>
        <taxon>Mytilinae</taxon>
        <taxon>Mytilus</taxon>
    </lineage>
</organism>
<dbReference type="SUPFAM" id="SSF54001">
    <property type="entry name" value="Cysteine proteinases"/>
    <property type="match status" value="1"/>
</dbReference>
<dbReference type="InterPro" id="IPR056564">
    <property type="entry name" value="Ig-like_KY"/>
</dbReference>
<accession>A0A8B6EUR9</accession>
<comment type="caution">
    <text evidence="3">The sequence shown here is derived from an EMBL/GenBank/DDBJ whole genome shotgun (WGS) entry which is preliminary data.</text>
</comment>
<dbReference type="Pfam" id="PF01841">
    <property type="entry name" value="Transglut_core"/>
    <property type="match status" value="1"/>
</dbReference>
<dbReference type="InterPro" id="IPR053041">
    <property type="entry name" value="Transglut-like_Superfamily_Mod"/>
</dbReference>
<dbReference type="EMBL" id="UYJE01005775">
    <property type="protein sequence ID" value="VDI40220.1"/>
    <property type="molecule type" value="Genomic_DNA"/>
</dbReference>
<sequence length="1035" mass="117138">MGSGTSQQTQQRPQSSPNNKVNGIASQHDAPDSRPQTTGTERPPDKKPSKPQVPPPCPPKRRKADVFQLSKYTHVDDYSLNSPPNLLVGTFKELIAYLTKNPEWDDMCKVRAIFRWVSSVDVYSLKTENDPPTHSPLEYFLKIQKNMGNHAHLVSGLCQMAGIACVIISGMNKSAAYEVGSKVDRKMMGAQWNAVYIDGEWRFIDAFWASACVVGKKSGEWTLVDTDGNVTQDDEETSEGETQHRVNEFYFLPDPDQLIWTHFPDEKSWQLLEKPHTVSEFENHTYIRERFYYLDMFYTDKTKEQCMLTATKGEVGLEFGLPKEKSEYFRFKYMLYQNRAESGLDGGNLSLERFVMFEHNSDLLRFALRFPVAGKFKMDVFGLDERESDVFDLCCTYLISCSDPQKNCMPLPDCPEIGWGPGVEAKNAGLKAKSHDGAIIISKDGRVDIKLGAHKDVRLHQLLKNAIVDEATLSKYAVIREENGEFTVHLRLPQDGEYAMKLYANDEGEDGDASNVLNYLIKYIEKGTNEPFPNITDGKIGKKSIADKLGVKAISNPGGSVITKDGKASVTFKARNDVELVCEIHSQDPNARKHMIVKPTNKNGTWTFDMDMPIEGEYSLNIFAREKGNPSSVYNVHSYLIESDGHAIDEEKADLIKDDHSEPTVITETVETSEPEILIPAPTGYDNVVACFHRRHADDSPDNDAVKLMEQDGLKLFLTKLEDFGEYMMDIYERDAKGVLLHLARYQINRKPASELYKDDAKMLMEQLLQKPESEEELVDDNDNKDLPDDEKQRRNAKKLMERAMQQKDQYSLEKAIAMYESAGGKDDESVKKARRWLELLQAKEELQNAAQRRELDAIDKALARAKAANFDNQLDLQIVVAQRLRDQLARIEKLRHSVLNMDQKTIAEIRTYSNPPEGVHQSLMGAFLLLGHPMKEVKVWRTCQSILGKTGRESVMRKIQKFDPKDCFLAAAVQSKKVIADYTLEHIRDVSAGAATFFVWAKGMIEEVESTGGKQEEDPVTGAAKQSKGRKKRR</sequence>
<gene>
    <name evidence="3" type="ORF">MGAL_10B060669</name>
</gene>
<feature type="region of interest" description="Disordered" evidence="1">
    <location>
        <begin position="772"/>
        <end position="794"/>
    </location>
</feature>
<dbReference type="SMART" id="SM00460">
    <property type="entry name" value="TGc"/>
    <property type="match status" value="1"/>
</dbReference>
<evidence type="ECO:0000256" key="1">
    <source>
        <dbReference type="SAM" id="MobiDB-lite"/>
    </source>
</evidence>
<dbReference type="OrthoDB" id="6129702at2759"/>